<sequence length="49" mass="5634">MQYAEREEAYIGKVTRGLMTVRAVEAVRKSIKLGDWLTVKEYPTNRAGF</sequence>
<reference evidence="1 2" key="1">
    <citation type="journal article" date="2013" name="PLoS ONE">
        <title>Genomic Evaluation of Thermoanaerobacter spp. for the Construction of Designer Co-Cultures to Improve Lignocellulosic Biofuel Production.</title>
        <authorList>
            <person name="Verbeke T.J."/>
            <person name="Zhang X."/>
            <person name="Henrissat B."/>
            <person name="Spicer V."/>
            <person name="Rydzak T."/>
            <person name="Krokhin O.V."/>
            <person name="Fristensky B."/>
            <person name="Levin D.B."/>
            <person name="Sparling R."/>
        </authorList>
    </citation>
    <scope>NUCLEOTIDE SEQUENCE [LARGE SCALE GENOMIC DNA]</scope>
    <source>
        <strain evidence="1 2">WC1</strain>
    </source>
</reference>
<evidence type="ECO:0000313" key="1">
    <source>
        <dbReference type="EMBL" id="EMT38126.1"/>
    </source>
</evidence>
<protein>
    <submittedName>
        <fullName evidence="1">Uncharacterized protein</fullName>
    </submittedName>
</protein>
<comment type="caution">
    <text evidence="1">The sequence shown here is derived from an EMBL/GenBank/DDBJ whole genome shotgun (WGS) entry which is preliminary data.</text>
</comment>
<organism evidence="1 2">
    <name type="scientific">Thermoanaerobacter thermohydrosulfuricus WC1</name>
    <dbReference type="NCBI Taxonomy" id="1198630"/>
    <lineage>
        <taxon>Bacteria</taxon>
        <taxon>Bacillati</taxon>
        <taxon>Bacillota</taxon>
        <taxon>Clostridia</taxon>
        <taxon>Thermoanaerobacterales</taxon>
        <taxon>Thermoanaerobacteraceae</taxon>
        <taxon>Thermoanaerobacter</taxon>
    </lineage>
</organism>
<keyword evidence="2" id="KW-1185">Reference proteome</keyword>
<dbReference type="HOGENOM" id="CLU_3141728_0_0_9"/>
<proteinExistence type="predicted"/>
<dbReference type="Proteomes" id="UP000013242">
    <property type="component" value="Unassembled WGS sequence"/>
</dbReference>
<dbReference type="AlphaFoldDB" id="M8DNI3"/>
<dbReference type="PATRIC" id="fig|1198630.3.peg.2386"/>
<accession>M8DNI3</accession>
<dbReference type="RefSeq" id="WP_004404305.1">
    <property type="nucleotide sequence ID" value="NZ_KB731305.1"/>
</dbReference>
<dbReference type="EMBL" id="AMYG01000057">
    <property type="protein sequence ID" value="EMT38126.1"/>
    <property type="molecule type" value="Genomic_DNA"/>
</dbReference>
<evidence type="ECO:0000313" key="2">
    <source>
        <dbReference type="Proteomes" id="UP000013242"/>
    </source>
</evidence>
<gene>
    <name evidence="1" type="ORF">TthWC1_2386</name>
</gene>
<name>M8DNI3_THETY</name>